<dbReference type="Pfam" id="PF20256">
    <property type="entry name" value="MoCoBD_2"/>
    <property type="match status" value="1"/>
</dbReference>
<dbReference type="GO" id="GO:0005506">
    <property type="term" value="F:iron ion binding"/>
    <property type="evidence" value="ECO:0007669"/>
    <property type="project" value="InterPro"/>
</dbReference>
<dbReference type="SUPFAM" id="SSF56003">
    <property type="entry name" value="Molybdenum cofactor-binding domain"/>
    <property type="match status" value="1"/>
</dbReference>
<dbReference type="GO" id="GO:0016491">
    <property type="term" value="F:oxidoreductase activity"/>
    <property type="evidence" value="ECO:0007669"/>
    <property type="project" value="UniProtKB-KW"/>
</dbReference>
<dbReference type="EC" id="1.3.7.9" evidence="3"/>
<keyword evidence="1" id="KW-0500">Molybdenum</keyword>
<proteinExistence type="predicted"/>
<dbReference type="EMBL" id="VSSQ01062139">
    <property type="protein sequence ID" value="MPN15380.1"/>
    <property type="molecule type" value="Genomic_DNA"/>
</dbReference>
<dbReference type="PANTHER" id="PTHR11908">
    <property type="entry name" value="XANTHINE DEHYDROGENASE"/>
    <property type="match status" value="1"/>
</dbReference>
<dbReference type="AlphaFoldDB" id="A0A645FN55"/>
<dbReference type="InterPro" id="IPR037165">
    <property type="entry name" value="AldOxase/xan_DH_Mopterin-bd_sf"/>
</dbReference>
<evidence type="ECO:0000313" key="3">
    <source>
        <dbReference type="EMBL" id="MPN15380.1"/>
    </source>
</evidence>
<dbReference type="PANTHER" id="PTHR11908:SF132">
    <property type="entry name" value="ALDEHYDE OXIDASE 1-RELATED"/>
    <property type="match status" value="1"/>
</dbReference>
<reference evidence="3" key="1">
    <citation type="submission" date="2019-08" db="EMBL/GenBank/DDBJ databases">
        <authorList>
            <person name="Kucharzyk K."/>
            <person name="Murdoch R.W."/>
            <person name="Higgins S."/>
            <person name="Loffler F."/>
        </authorList>
    </citation>
    <scope>NUCLEOTIDE SEQUENCE</scope>
</reference>
<evidence type="ECO:0000256" key="1">
    <source>
        <dbReference type="ARBA" id="ARBA00022505"/>
    </source>
</evidence>
<sequence>MAGIVEIELDKTTGKVDIIDYVAVVDCGTPINPNLARIQTEGGVAQGIGMALFEDVLYDEYGRMMTNSFMQYKIPSRKDIGNIIIDFEESYEPTGPFGAKSIGEVVTNTPSPAIAHAVYNAVGVRVQDLPITPEKVFMGMYNK</sequence>
<keyword evidence="3" id="KW-0560">Oxidoreductase</keyword>
<protein>
    <submittedName>
        <fullName evidence="3">4-hydroxybenzoyl-CoA reductase subunit alpha</fullName>
        <ecNumber evidence="3">1.3.7.9</ecNumber>
    </submittedName>
</protein>
<dbReference type="InterPro" id="IPR016208">
    <property type="entry name" value="Ald_Oxase/xanthine_DH-like"/>
</dbReference>
<dbReference type="InterPro" id="IPR046867">
    <property type="entry name" value="AldOxase/xan_DH_MoCoBD2"/>
</dbReference>
<comment type="caution">
    <text evidence="3">The sequence shown here is derived from an EMBL/GenBank/DDBJ whole genome shotgun (WGS) entry which is preliminary data.</text>
</comment>
<feature type="domain" description="Aldehyde oxidase/xanthine dehydrogenase second molybdopterin binding" evidence="2">
    <location>
        <begin position="2"/>
        <end position="80"/>
    </location>
</feature>
<accession>A0A645FN55</accession>
<gene>
    <name evidence="3" type="primary">hcrA_4</name>
    <name evidence="3" type="ORF">SDC9_162712</name>
</gene>
<dbReference type="Gene3D" id="3.30.365.10">
    <property type="entry name" value="Aldehyde oxidase/xanthine dehydrogenase, molybdopterin binding domain"/>
    <property type="match status" value="1"/>
</dbReference>
<name>A0A645FN55_9ZZZZ</name>
<organism evidence="3">
    <name type="scientific">bioreactor metagenome</name>
    <dbReference type="NCBI Taxonomy" id="1076179"/>
    <lineage>
        <taxon>unclassified sequences</taxon>
        <taxon>metagenomes</taxon>
        <taxon>ecological metagenomes</taxon>
    </lineage>
</organism>
<evidence type="ECO:0000259" key="2">
    <source>
        <dbReference type="Pfam" id="PF20256"/>
    </source>
</evidence>